<evidence type="ECO:0000313" key="3">
    <source>
        <dbReference type="EMBL" id="CAB4892931.1"/>
    </source>
</evidence>
<dbReference type="SUPFAM" id="SSF51206">
    <property type="entry name" value="cAMP-binding domain-like"/>
    <property type="match status" value="1"/>
</dbReference>
<accession>A0A6J7FD28</accession>
<gene>
    <name evidence="2" type="ORF">UFOPK2766_00107</name>
    <name evidence="3" type="ORF">UFOPK3519_00403</name>
</gene>
<dbReference type="InterPro" id="IPR018490">
    <property type="entry name" value="cNMP-bd_dom_sf"/>
</dbReference>
<dbReference type="GO" id="GO:0005829">
    <property type="term" value="C:cytosol"/>
    <property type="evidence" value="ECO:0007669"/>
    <property type="project" value="TreeGrafter"/>
</dbReference>
<dbReference type="PANTHER" id="PTHR11635:SF152">
    <property type="entry name" value="CAMP-DEPENDENT PROTEIN KINASE TYPE I REGULATORY SUBUNIT-RELATED"/>
    <property type="match status" value="1"/>
</dbReference>
<organism evidence="3">
    <name type="scientific">freshwater metagenome</name>
    <dbReference type="NCBI Taxonomy" id="449393"/>
    <lineage>
        <taxon>unclassified sequences</taxon>
        <taxon>metagenomes</taxon>
        <taxon>ecological metagenomes</taxon>
    </lineage>
</organism>
<evidence type="ECO:0000259" key="1">
    <source>
        <dbReference type="PROSITE" id="PS50042"/>
    </source>
</evidence>
<dbReference type="InterPro" id="IPR014710">
    <property type="entry name" value="RmlC-like_jellyroll"/>
</dbReference>
<dbReference type="PROSITE" id="PS00889">
    <property type="entry name" value="CNMP_BINDING_2"/>
    <property type="match status" value="1"/>
</dbReference>
<dbReference type="Gene3D" id="2.60.120.10">
    <property type="entry name" value="Jelly Rolls"/>
    <property type="match status" value="1"/>
</dbReference>
<protein>
    <submittedName>
        <fullName evidence="3">Unannotated protein</fullName>
    </submittedName>
</protein>
<dbReference type="AlphaFoldDB" id="A0A6J7FD28"/>
<dbReference type="EMBL" id="CAFBMG010000019">
    <property type="protein sequence ID" value="CAB4892931.1"/>
    <property type="molecule type" value="Genomic_DNA"/>
</dbReference>
<evidence type="ECO:0000313" key="2">
    <source>
        <dbReference type="EMBL" id="CAB4727764.1"/>
    </source>
</evidence>
<dbReference type="GO" id="GO:0030552">
    <property type="term" value="F:cAMP binding"/>
    <property type="evidence" value="ECO:0007669"/>
    <property type="project" value="TreeGrafter"/>
</dbReference>
<proteinExistence type="predicted"/>
<dbReference type="GO" id="GO:0005952">
    <property type="term" value="C:cAMP-dependent protein kinase complex"/>
    <property type="evidence" value="ECO:0007669"/>
    <property type="project" value="InterPro"/>
</dbReference>
<dbReference type="PROSITE" id="PS50042">
    <property type="entry name" value="CNMP_BINDING_3"/>
    <property type="match status" value="1"/>
</dbReference>
<reference evidence="3" key="1">
    <citation type="submission" date="2020-05" db="EMBL/GenBank/DDBJ databases">
        <authorList>
            <person name="Chiriac C."/>
            <person name="Salcher M."/>
            <person name="Ghai R."/>
            <person name="Kavagutti S V."/>
        </authorList>
    </citation>
    <scope>NUCLEOTIDE SEQUENCE</scope>
</reference>
<dbReference type="InterPro" id="IPR018488">
    <property type="entry name" value="cNMP-bd_CS"/>
</dbReference>
<name>A0A6J7FD28_9ZZZZ</name>
<dbReference type="CDD" id="cd00038">
    <property type="entry name" value="CAP_ED"/>
    <property type="match status" value="1"/>
</dbReference>
<feature type="domain" description="Cyclic nucleotide-binding" evidence="1">
    <location>
        <begin position="19"/>
        <end position="134"/>
    </location>
</feature>
<dbReference type="SMART" id="SM00100">
    <property type="entry name" value="cNMP"/>
    <property type="match status" value="1"/>
</dbReference>
<dbReference type="PRINTS" id="PR00103">
    <property type="entry name" value="CAMPKINASE"/>
</dbReference>
<dbReference type="Pfam" id="PF00027">
    <property type="entry name" value="cNMP_binding"/>
    <property type="match status" value="1"/>
</dbReference>
<dbReference type="PANTHER" id="PTHR11635">
    <property type="entry name" value="CAMP-DEPENDENT PROTEIN KINASE REGULATORY CHAIN"/>
    <property type="match status" value="1"/>
</dbReference>
<dbReference type="InterPro" id="IPR050503">
    <property type="entry name" value="cAMP-dep_PK_reg_su-like"/>
</dbReference>
<sequence length="141" mass="15417">MSLCRKPSESAEMLTEVPFFDGFGQEEILRVVELTNEVQLPAGSVVVDQGDPGTDCYVILDGTASVYVRGDYVASSGPGSMVGEMALVDHRPRTATVVADTDLDMLRFDSEAFRKLLDEMPKASERIMTALRARLDRLGTI</sequence>
<dbReference type="EMBL" id="CAEZYU010000003">
    <property type="protein sequence ID" value="CAB4727764.1"/>
    <property type="molecule type" value="Genomic_DNA"/>
</dbReference>
<dbReference type="GO" id="GO:0034236">
    <property type="term" value="F:protein kinase A catalytic subunit binding"/>
    <property type="evidence" value="ECO:0007669"/>
    <property type="project" value="TreeGrafter"/>
</dbReference>
<dbReference type="InterPro" id="IPR000595">
    <property type="entry name" value="cNMP-bd_dom"/>
</dbReference>
<dbReference type="GO" id="GO:0004862">
    <property type="term" value="F:cAMP-dependent protein kinase inhibitor activity"/>
    <property type="evidence" value="ECO:0007669"/>
    <property type="project" value="TreeGrafter"/>
</dbReference>